<evidence type="ECO:0000313" key="3">
    <source>
        <dbReference type="EMBL" id="MBB4225459.1"/>
    </source>
</evidence>
<dbReference type="PROSITE" id="PS51257">
    <property type="entry name" value="PROKAR_LIPOPROTEIN"/>
    <property type="match status" value="1"/>
</dbReference>
<comment type="caution">
    <text evidence="3">The sequence shown here is derived from an EMBL/GenBank/DDBJ whole genome shotgun (WGS) entry which is preliminary data.</text>
</comment>
<dbReference type="AlphaFoldDB" id="A0A840G1J2"/>
<evidence type="ECO:0000256" key="1">
    <source>
        <dbReference type="SAM" id="MobiDB-lite"/>
    </source>
</evidence>
<reference evidence="3 4" key="1">
    <citation type="submission" date="2020-08" db="EMBL/GenBank/DDBJ databases">
        <title>Genomic Encyclopedia of Type Strains, Phase IV (KMG-V): Genome sequencing to study the core and pangenomes of soil and plant-associated prokaryotes.</title>
        <authorList>
            <person name="Whitman W."/>
        </authorList>
    </citation>
    <scope>NUCLEOTIDE SEQUENCE [LARGE SCALE GENOMIC DNA]</scope>
    <source>
        <strain evidence="3 4">34/80</strain>
    </source>
</reference>
<feature type="region of interest" description="Disordered" evidence="1">
    <location>
        <begin position="339"/>
        <end position="365"/>
    </location>
</feature>
<dbReference type="Proteomes" id="UP000524450">
    <property type="component" value="Unassembled WGS sequence"/>
</dbReference>
<accession>A0A840G1J2</accession>
<gene>
    <name evidence="3" type="ORF">GGD71_006270</name>
</gene>
<proteinExistence type="predicted"/>
<evidence type="ECO:0000313" key="4">
    <source>
        <dbReference type="Proteomes" id="UP000524450"/>
    </source>
</evidence>
<protein>
    <submittedName>
        <fullName evidence="3">Outer membrane protein TolC</fullName>
    </submittedName>
</protein>
<sequence length="365" mass="39266">MRSRTLLAAVCGALAIACASTSIAMVHRTSQQLAAHMLAGHATQGAPTAPRAQADTRSWWSAFEDPALDRLMAASRDGNAEAGIAATYIALKVKTLESSYLENTRAAIARQTMLIKGAKLPYDDFAKQLAQRQSGAQAAIEKLQAQRASYIAYLAKQCHMSEAALGEMLADALQDKSLPRFAAEVPRELPMTVLANRNDINLAAALYDADPAAMPAGTIDAAATDEAQDIEVPGKPLYARAVAQAREQVAEALRRLQMQSDIANTAYARVMNARAGFEVSKRRRDRGEISEVQLMEDFQGLLLDLHVLAAANGELALAWVVLMGSIGSGASIDTIADPRSAQAERTGQNEQMPFLHKVSRKLRNP</sequence>
<dbReference type="RefSeq" id="WP_184642214.1">
    <property type="nucleotide sequence ID" value="NZ_JACIFZ010000012.1"/>
</dbReference>
<organism evidence="3 4">
    <name type="scientific">Variovorax guangxiensis</name>
    <dbReference type="NCBI Taxonomy" id="1775474"/>
    <lineage>
        <taxon>Bacteria</taxon>
        <taxon>Pseudomonadati</taxon>
        <taxon>Pseudomonadota</taxon>
        <taxon>Betaproteobacteria</taxon>
        <taxon>Burkholderiales</taxon>
        <taxon>Comamonadaceae</taxon>
        <taxon>Variovorax</taxon>
    </lineage>
</organism>
<name>A0A840G1J2_9BURK</name>
<feature type="chain" id="PRO_5032560104" evidence="2">
    <location>
        <begin position="25"/>
        <end position="365"/>
    </location>
</feature>
<dbReference type="EMBL" id="JACIFZ010000012">
    <property type="protein sequence ID" value="MBB4225459.1"/>
    <property type="molecule type" value="Genomic_DNA"/>
</dbReference>
<keyword evidence="2" id="KW-0732">Signal</keyword>
<dbReference type="Gene3D" id="1.20.1600.10">
    <property type="entry name" value="Outer membrane efflux proteins (OEP)"/>
    <property type="match status" value="1"/>
</dbReference>
<evidence type="ECO:0000256" key="2">
    <source>
        <dbReference type="SAM" id="SignalP"/>
    </source>
</evidence>
<feature type="signal peptide" evidence="2">
    <location>
        <begin position="1"/>
        <end position="24"/>
    </location>
</feature>